<evidence type="ECO:0000313" key="3">
    <source>
        <dbReference type="Proteomes" id="UP000716446"/>
    </source>
</evidence>
<accession>A0A9N8J733</accession>
<organism evidence="2 3">
    <name type="scientific">Aureobasidium vineae</name>
    <dbReference type="NCBI Taxonomy" id="2773715"/>
    <lineage>
        <taxon>Eukaryota</taxon>
        <taxon>Fungi</taxon>
        <taxon>Dikarya</taxon>
        <taxon>Ascomycota</taxon>
        <taxon>Pezizomycotina</taxon>
        <taxon>Dothideomycetes</taxon>
        <taxon>Dothideomycetidae</taxon>
        <taxon>Dothideales</taxon>
        <taxon>Saccotheciaceae</taxon>
        <taxon>Aureobasidium</taxon>
    </lineage>
</organism>
<feature type="region of interest" description="Disordered" evidence="1">
    <location>
        <begin position="1"/>
        <end position="52"/>
    </location>
</feature>
<name>A0A9N8J733_9PEZI</name>
<dbReference type="AlphaFoldDB" id="A0A9N8J733"/>
<gene>
    <name evidence="2" type="ORF">AWRI4619_LOCUS76</name>
</gene>
<proteinExistence type="predicted"/>
<reference evidence="2" key="1">
    <citation type="submission" date="2020-06" db="EMBL/GenBank/DDBJ databases">
        <authorList>
            <person name="Onetto C."/>
        </authorList>
    </citation>
    <scope>NUCLEOTIDE SEQUENCE</scope>
</reference>
<feature type="compositionally biased region" description="Acidic residues" evidence="1">
    <location>
        <begin position="40"/>
        <end position="52"/>
    </location>
</feature>
<dbReference type="Proteomes" id="UP000716446">
    <property type="component" value="Unassembled WGS sequence"/>
</dbReference>
<sequence>MLPASQPIYIEDSASKPGTPIKSPPRKNSGRAEKQFAIPQDDEASAANDDETLASTDEWATKWAETLRKLHFCQMSDKYAAAMSTREGEWDVDRDLQFAMVTLFPWTKELISSSTRPTISWLKENAQWIDTKAPGVYACAAIKRDQEGRIITIVLKVGCAWSVDAGMKSRKAQHLDSRLSKECTFHQFVQSTLPSETLELRWYTLAMGKPFVRNTQEDEYLAARFYQLEAMLASSLGALHEKSADYKFRALQWWPFDDQSNEELPWAGGDSHCALRDSWSNRSNMLNEDEIAERKATYTFREGMRQREQYPFNIEHDNYLCTIDGCQRGLPG</sequence>
<keyword evidence="3" id="KW-1185">Reference proteome</keyword>
<evidence type="ECO:0000256" key="1">
    <source>
        <dbReference type="SAM" id="MobiDB-lite"/>
    </source>
</evidence>
<evidence type="ECO:0000313" key="2">
    <source>
        <dbReference type="EMBL" id="CAD0081509.1"/>
    </source>
</evidence>
<protein>
    <submittedName>
        <fullName evidence="2">Uncharacterized protein</fullName>
    </submittedName>
</protein>
<dbReference type="EMBL" id="CAIJEN010000001">
    <property type="protein sequence ID" value="CAD0081509.1"/>
    <property type="molecule type" value="Genomic_DNA"/>
</dbReference>
<comment type="caution">
    <text evidence="2">The sequence shown here is derived from an EMBL/GenBank/DDBJ whole genome shotgun (WGS) entry which is preliminary data.</text>
</comment>